<dbReference type="EMBL" id="MN744718">
    <property type="protein sequence ID" value="QOX06042.1"/>
    <property type="molecule type" value="Viral_cRNA"/>
</dbReference>
<organism evidence="2">
    <name type="scientific">Lentinula edodes negative-strand RNA virus 3</name>
    <dbReference type="NCBI Taxonomy" id="2778987"/>
    <lineage>
        <taxon>Viruses</taxon>
        <taxon>Riboviria</taxon>
        <taxon>Orthornavirae</taxon>
        <taxon>Negarnaviricota</taxon>
    </lineage>
</organism>
<reference evidence="2" key="1">
    <citation type="submission" date="2019-11" db="EMBL/GenBank/DDBJ databases">
        <title>High-throughput sequencing reveals mycoviral diversity and a harmful negative-stranded RNA virus LeNSRV1 in edible mushroom Lentinula edodes.</title>
        <authorList>
            <person name="Guo M."/>
            <person name="Bian Y."/>
            <person name="Xu Z."/>
        </authorList>
    </citation>
    <scope>NUCLEOTIDE SEQUENCE</scope>
    <source>
        <strain evidence="2">Le11WIL</strain>
    </source>
</reference>
<evidence type="ECO:0000256" key="1">
    <source>
        <dbReference type="SAM" id="MobiDB-lite"/>
    </source>
</evidence>
<name>A0A7S6Z343_9VIRU</name>
<feature type="compositionally biased region" description="Polar residues" evidence="1">
    <location>
        <begin position="14"/>
        <end position="26"/>
    </location>
</feature>
<feature type="region of interest" description="Disordered" evidence="1">
    <location>
        <begin position="14"/>
        <end position="56"/>
    </location>
</feature>
<sequence>MFFKSTNGNFFPRRNVSSGSYKQIESSSKDDLGKTSTVGEATPSADGALSSPLKSFKLPSKEDTMTKRIEDGDVNEDGVFPWVTITGNDGQSKKTIQNILMSNFRRARPELYSTGIMKPINLTEDFQSIPLSSLVPKKWCMKKTGWVAIRSLRLEFTPASSYTSVFCDLEMKIVDKRFTNPVDARWAKVPSHLWSGSYWSMDYSIHMRDIDNLHFICSLSKTPFYIGISWGSVVMELQLEKTQGARVYAFEGAQSTVGIPAEALKDRKVNPMGVNLTMDDNDLEAMKDMKKSGQLKDLSQPLNRQVKHDTSKSDIGSETSNEQRNRDDRMRQVENWNSHLQVIDEGHPLLPNRGKGLEMKNIPGPISYAKSAFKKSFGKKKQVEVDVSDNDSMDQNSVHSRADSVISAADSTMTATENALRETIYEAEGMPDLILPGGRRIQYPLVEQKALLNNPKPNTSSGPEFLAYVNNRKKMMREFKEKINVYQVYADDIDVEHVERGAEIANIASTSSSTFVPAKSVSFGNLSISDPII</sequence>
<evidence type="ECO:0000313" key="2">
    <source>
        <dbReference type="EMBL" id="QOX06042.1"/>
    </source>
</evidence>
<feature type="region of interest" description="Disordered" evidence="1">
    <location>
        <begin position="291"/>
        <end position="328"/>
    </location>
</feature>
<proteinExistence type="predicted"/>
<accession>A0A7S6Z343</accession>
<protein>
    <submittedName>
        <fullName evidence="2">Movement protein</fullName>
    </submittedName>
</protein>